<gene>
    <name evidence="1" type="ORF">DP202_10175</name>
</gene>
<evidence type="ECO:0000313" key="1">
    <source>
        <dbReference type="EMBL" id="RAZ68130.1"/>
    </source>
</evidence>
<accession>A0A330GB22</accession>
<name>A0A330GB22_ENTCL</name>
<organism evidence="1 2">
    <name type="scientific">Enterobacter cloacae</name>
    <dbReference type="NCBI Taxonomy" id="550"/>
    <lineage>
        <taxon>Bacteria</taxon>
        <taxon>Pseudomonadati</taxon>
        <taxon>Pseudomonadota</taxon>
        <taxon>Gammaproteobacteria</taxon>
        <taxon>Enterobacterales</taxon>
        <taxon>Enterobacteriaceae</taxon>
        <taxon>Enterobacter</taxon>
        <taxon>Enterobacter cloacae complex</taxon>
    </lineage>
</organism>
<reference evidence="1 2" key="1">
    <citation type="submission" date="2018-06" db="EMBL/GenBank/DDBJ databases">
        <title>ACT-28, a chromosomally-encoded AmpC with carbapenemase activity from Enterobacter kobei.</title>
        <authorList>
            <person name="Jousset A.B."/>
            <person name="Oueslati S."/>
            <person name="Bernabeu S."/>
            <person name="Takissian J."/>
            <person name="Creton E."/>
            <person name="Vogel A."/>
            <person name="Cotellon G."/>
            <person name="Bonnin R.A."/>
            <person name="Dortet L."/>
            <person name="Naas T."/>
        </authorList>
    </citation>
    <scope>NUCLEOTIDE SEQUENCE [LARGE SCALE GENOMIC DNA]</scope>
    <source>
        <strain evidence="1 2">99B3</strain>
    </source>
</reference>
<evidence type="ECO:0008006" key="3">
    <source>
        <dbReference type="Google" id="ProtNLM"/>
    </source>
</evidence>
<proteinExistence type="predicted"/>
<sequence length="69" mass="8058">MPIIISEPYNYEIIEDNVGRHINVMCGSSALFEVKIPLSLSKSMELIQDKNKLNYFLKQVRDNPQKYIK</sequence>
<dbReference type="EMBL" id="QMDH01000015">
    <property type="protein sequence ID" value="RAZ68130.1"/>
    <property type="molecule type" value="Genomic_DNA"/>
</dbReference>
<evidence type="ECO:0000313" key="2">
    <source>
        <dbReference type="Proteomes" id="UP000251576"/>
    </source>
</evidence>
<comment type="caution">
    <text evidence="1">The sequence shown here is derived from an EMBL/GenBank/DDBJ whole genome shotgun (WGS) entry which is preliminary data.</text>
</comment>
<dbReference type="Proteomes" id="UP000251576">
    <property type="component" value="Unassembled WGS sequence"/>
</dbReference>
<protein>
    <recommendedName>
        <fullName evidence="3">KTSC domain-containing protein</fullName>
    </recommendedName>
</protein>
<dbReference type="RefSeq" id="WP_112780695.1">
    <property type="nucleotide sequence ID" value="NZ_CABMNQ010000015.1"/>
</dbReference>
<dbReference type="AlphaFoldDB" id="A0A330GB22"/>